<proteinExistence type="predicted"/>
<dbReference type="OrthoDB" id="6988253at2"/>
<accession>A0A1G7XJF7</accession>
<gene>
    <name evidence="1" type="ORF">SAMN05216605_103306</name>
</gene>
<reference evidence="2" key="1">
    <citation type="submission" date="2016-10" db="EMBL/GenBank/DDBJ databases">
        <authorList>
            <person name="Varghese N."/>
            <person name="Submissions S."/>
        </authorList>
    </citation>
    <scope>NUCLEOTIDE SEQUENCE [LARGE SCALE GENOMIC DNA]</scope>
    <source>
        <strain evidence="2">ATCC 700689</strain>
    </source>
</reference>
<organism evidence="1 2">
    <name type="scientific">Pseudomonas abietaniphila</name>
    <dbReference type="NCBI Taxonomy" id="89065"/>
    <lineage>
        <taxon>Bacteria</taxon>
        <taxon>Pseudomonadati</taxon>
        <taxon>Pseudomonadota</taxon>
        <taxon>Gammaproteobacteria</taxon>
        <taxon>Pseudomonadales</taxon>
        <taxon>Pseudomonadaceae</taxon>
        <taxon>Pseudomonas</taxon>
    </lineage>
</organism>
<keyword evidence="2" id="KW-1185">Reference proteome</keyword>
<evidence type="ECO:0000313" key="2">
    <source>
        <dbReference type="Proteomes" id="UP000182894"/>
    </source>
</evidence>
<dbReference type="STRING" id="89065.SAMN05216605_103306"/>
<dbReference type="Proteomes" id="UP000182894">
    <property type="component" value="Unassembled WGS sequence"/>
</dbReference>
<evidence type="ECO:0000313" key="1">
    <source>
        <dbReference type="EMBL" id="SDG84379.1"/>
    </source>
</evidence>
<name>A0A1G7XJF7_9PSED</name>
<protein>
    <submittedName>
        <fullName evidence="1">Uncharacterized protein</fullName>
    </submittedName>
</protein>
<dbReference type="AlphaFoldDB" id="A0A1G7XJF7"/>
<dbReference type="RefSeq" id="WP_143024334.1">
    <property type="nucleotide sequence ID" value="NZ_FNCO01000003.1"/>
</dbReference>
<sequence>MSFETGMNSDNTRAFIANSDMADGALSLMDHIAALNQPMALSNAEPAEGAVVGSNLLAFAEGVSRQNKEDVMDSFLFATLVANRAANPEDNSAAWYAKFNEVLSAIGWFSNSWSFARYRSTHQRFSMDQAAIEILGSAIAAATLPGPASAAMLKVAGDAVKALKAQEKPLRLFERQTKFHNGASFRIGACAESADGTVNLAMGAVNFLTSSNVTDVLFWEWNSTQVRTFRGENTLVLNTRMYAQNRLLIQQKLGNNAKSAIEEFDI</sequence>
<dbReference type="EMBL" id="FNCO01000003">
    <property type="protein sequence ID" value="SDG84379.1"/>
    <property type="molecule type" value="Genomic_DNA"/>
</dbReference>